<feature type="binding site" description="axial binding residue" evidence="12">
    <location>
        <position position="390"/>
    </location>
    <ligand>
        <name>heme</name>
        <dbReference type="ChEBI" id="CHEBI:30413"/>
    </ligand>
    <ligandPart>
        <name>Fe</name>
        <dbReference type="ChEBI" id="CHEBI:18248"/>
    </ligandPart>
</feature>
<dbReference type="InterPro" id="IPR036396">
    <property type="entry name" value="Cyt_P450_sf"/>
</dbReference>
<evidence type="ECO:0000256" key="12">
    <source>
        <dbReference type="PIRSR" id="PIRSR602403-1"/>
    </source>
</evidence>
<proteinExistence type="inferred from homology"/>
<comment type="similarity">
    <text evidence="3 13">Belongs to the cytochrome P450 family.</text>
</comment>
<dbReference type="SUPFAM" id="SSF48264">
    <property type="entry name" value="Cytochrome P450"/>
    <property type="match status" value="1"/>
</dbReference>
<keyword evidence="15" id="KW-1185">Reference proteome</keyword>
<dbReference type="Pfam" id="PF00067">
    <property type="entry name" value="p450"/>
    <property type="match status" value="1"/>
</dbReference>
<dbReference type="GO" id="GO:0005506">
    <property type="term" value="F:iron ion binding"/>
    <property type="evidence" value="ECO:0007669"/>
    <property type="project" value="InterPro"/>
</dbReference>
<comment type="subcellular location">
    <subcellularLocation>
        <location evidence="2">Membrane</location>
    </subcellularLocation>
</comment>
<dbReference type="Gene3D" id="1.10.630.10">
    <property type="entry name" value="Cytochrome P450"/>
    <property type="match status" value="1"/>
</dbReference>
<dbReference type="InterPro" id="IPR017972">
    <property type="entry name" value="Cyt_P450_CS"/>
</dbReference>
<organism evidence="14 15">
    <name type="scientific">Ophiocordyceps australis</name>
    <dbReference type="NCBI Taxonomy" id="1399860"/>
    <lineage>
        <taxon>Eukaryota</taxon>
        <taxon>Fungi</taxon>
        <taxon>Dikarya</taxon>
        <taxon>Ascomycota</taxon>
        <taxon>Pezizomycotina</taxon>
        <taxon>Sordariomycetes</taxon>
        <taxon>Hypocreomycetidae</taxon>
        <taxon>Hypocreales</taxon>
        <taxon>Ophiocordycipitaceae</taxon>
        <taxon>Ophiocordyceps</taxon>
    </lineage>
</organism>
<evidence type="ECO:0000256" key="8">
    <source>
        <dbReference type="ARBA" id="ARBA00023002"/>
    </source>
</evidence>
<evidence type="ECO:0000256" key="6">
    <source>
        <dbReference type="ARBA" id="ARBA00022723"/>
    </source>
</evidence>
<keyword evidence="8 13" id="KW-0560">Oxidoreductase</keyword>
<dbReference type="PROSITE" id="PS00086">
    <property type="entry name" value="CYTOCHROME_P450"/>
    <property type="match status" value="1"/>
</dbReference>
<dbReference type="GO" id="GO:0016705">
    <property type="term" value="F:oxidoreductase activity, acting on paired donors, with incorporation or reduction of molecular oxygen"/>
    <property type="evidence" value="ECO:0007669"/>
    <property type="project" value="InterPro"/>
</dbReference>
<dbReference type="OrthoDB" id="1844152at2759"/>
<evidence type="ECO:0000256" key="1">
    <source>
        <dbReference type="ARBA" id="ARBA00001971"/>
    </source>
</evidence>
<evidence type="ECO:0000256" key="5">
    <source>
        <dbReference type="ARBA" id="ARBA00022692"/>
    </source>
</evidence>
<evidence type="ECO:0000256" key="7">
    <source>
        <dbReference type="ARBA" id="ARBA00022989"/>
    </source>
</evidence>
<comment type="cofactor">
    <cofactor evidence="1 12">
        <name>heme</name>
        <dbReference type="ChEBI" id="CHEBI:30413"/>
    </cofactor>
</comment>
<evidence type="ECO:0000313" key="15">
    <source>
        <dbReference type="Proteomes" id="UP000224854"/>
    </source>
</evidence>
<dbReference type="AlphaFoldDB" id="A0A2C5Z344"/>
<dbReference type="PANTHER" id="PTHR46206">
    <property type="entry name" value="CYTOCHROME P450"/>
    <property type="match status" value="1"/>
</dbReference>
<dbReference type="PRINTS" id="PR00465">
    <property type="entry name" value="EP450IV"/>
</dbReference>
<sequence>MFKPEYTMNGLVVQDNMQENGSLHTRVLRILLRSHLPALSATLYALLPAALHDRFDKAASLTQETASLNGGWSCLSTFDMTKKVVVAANARVFFGSRLSASAQFLEAALDYPECLFRTAEILRLIPSFLHPLVAAMLMRNQSVSETMASYISSEIERRRNSTSVKNNNQQQASDCIQFFLDSLPSNSSDRCNSDWPTEKIVQALLGMWFAAVHQPAMALVYALEDLCSHPKYMDALRREAAYVSASASDSLPAACTESPVAKTKPKTLYQTIDSLPCLDAFIRESCRIHPSDSISVRRKVVSSQDTGEHVGQGFVFKDGTRLLQGDVACVPSQAIMLDPLTYGEDSAEFNPERFLRHDGGALTGEKHVKMTAFTELDPSYPIWGLGRHACPGRHYASLLLKITLLHAVDKYDLKLGPPGLSKPRKFQFRSSMVPKAQAQIMFRKRRHGEA</sequence>
<keyword evidence="5" id="KW-0812">Transmembrane</keyword>
<comment type="caution">
    <text evidence="14">The sequence shown here is derived from an EMBL/GenBank/DDBJ whole genome shotgun (WGS) entry which is preliminary data.</text>
</comment>
<evidence type="ECO:0000256" key="4">
    <source>
        <dbReference type="ARBA" id="ARBA00022617"/>
    </source>
</evidence>
<evidence type="ECO:0000313" key="14">
    <source>
        <dbReference type="EMBL" id="PHH75447.1"/>
    </source>
</evidence>
<protein>
    <recommendedName>
        <fullName evidence="16">Cytochrome P450</fullName>
    </recommendedName>
</protein>
<evidence type="ECO:0000256" key="13">
    <source>
        <dbReference type="RuleBase" id="RU000461"/>
    </source>
</evidence>
<evidence type="ECO:0008006" key="16">
    <source>
        <dbReference type="Google" id="ProtNLM"/>
    </source>
</evidence>
<keyword evidence="11" id="KW-0472">Membrane</keyword>
<dbReference type="PANTHER" id="PTHR46206:SF5">
    <property type="entry name" value="P450, PUTATIVE (EUROFUNG)-RELATED"/>
    <property type="match status" value="1"/>
</dbReference>
<keyword evidence="9 12" id="KW-0408">Iron</keyword>
<dbReference type="Proteomes" id="UP000224854">
    <property type="component" value="Unassembled WGS sequence"/>
</dbReference>
<keyword evidence="10 13" id="KW-0503">Monooxygenase</keyword>
<evidence type="ECO:0000256" key="9">
    <source>
        <dbReference type="ARBA" id="ARBA00023004"/>
    </source>
</evidence>
<dbReference type="CDD" id="cd11041">
    <property type="entry name" value="CYP503A1-like"/>
    <property type="match status" value="1"/>
</dbReference>
<evidence type="ECO:0000256" key="11">
    <source>
        <dbReference type="ARBA" id="ARBA00023136"/>
    </source>
</evidence>
<dbReference type="InterPro" id="IPR001128">
    <property type="entry name" value="Cyt_P450"/>
</dbReference>
<evidence type="ECO:0000256" key="3">
    <source>
        <dbReference type="ARBA" id="ARBA00010617"/>
    </source>
</evidence>
<keyword evidence="7" id="KW-1133">Transmembrane helix</keyword>
<keyword evidence="6 12" id="KW-0479">Metal-binding</keyword>
<reference evidence="14 15" key="1">
    <citation type="submission" date="2017-06" db="EMBL/GenBank/DDBJ databases">
        <title>Ant-infecting Ophiocordyceps genomes reveal a high diversity of potential behavioral manipulation genes and a possible major role for enterotoxins.</title>
        <authorList>
            <person name="De Bekker C."/>
            <person name="Evans H.C."/>
            <person name="Brachmann A."/>
            <person name="Hughes D.P."/>
        </authorList>
    </citation>
    <scope>NUCLEOTIDE SEQUENCE [LARGE SCALE GENOMIC DNA]</scope>
    <source>
        <strain evidence="14 15">1348a</strain>
    </source>
</reference>
<dbReference type="EMBL" id="NJEU01000372">
    <property type="protein sequence ID" value="PHH75447.1"/>
    <property type="molecule type" value="Genomic_DNA"/>
</dbReference>
<dbReference type="GO" id="GO:0020037">
    <property type="term" value="F:heme binding"/>
    <property type="evidence" value="ECO:0007669"/>
    <property type="project" value="InterPro"/>
</dbReference>
<gene>
    <name evidence="14" type="ORF">CDD82_4446</name>
</gene>
<accession>A0A2C5Z344</accession>
<evidence type="ECO:0000256" key="2">
    <source>
        <dbReference type="ARBA" id="ARBA00004370"/>
    </source>
</evidence>
<keyword evidence="4 12" id="KW-0349">Heme</keyword>
<evidence type="ECO:0000256" key="10">
    <source>
        <dbReference type="ARBA" id="ARBA00023033"/>
    </source>
</evidence>
<dbReference type="GO" id="GO:0016020">
    <property type="term" value="C:membrane"/>
    <property type="evidence" value="ECO:0007669"/>
    <property type="project" value="UniProtKB-SubCell"/>
</dbReference>
<dbReference type="InterPro" id="IPR002403">
    <property type="entry name" value="Cyt_P450_E_grp-IV"/>
</dbReference>
<name>A0A2C5Z344_9HYPO</name>
<dbReference type="GO" id="GO:0004497">
    <property type="term" value="F:monooxygenase activity"/>
    <property type="evidence" value="ECO:0007669"/>
    <property type="project" value="UniProtKB-KW"/>
</dbReference>